<feature type="chain" id="PRO_5040817552" description="DUF7492 domain-containing protein" evidence="1">
    <location>
        <begin position="19"/>
        <end position="340"/>
    </location>
</feature>
<keyword evidence="1" id="KW-0732">Signal</keyword>
<feature type="domain" description="DUF7492" evidence="2">
    <location>
        <begin position="17"/>
        <end position="278"/>
    </location>
</feature>
<dbReference type="Proteomes" id="UP001149079">
    <property type="component" value="Unassembled WGS sequence"/>
</dbReference>
<organism evidence="3 4">
    <name type="scientific">Penicillium bovifimosum</name>
    <dbReference type="NCBI Taxonomy" id="126998"/>
    <lineage>
        <taxon>Eukaryota</taxon>
        <taxon>Fungi</taxon>
        <taxon>Dikarya</taxon>
        <taxon>Ascomycota</taxon>
        <taxon>Pezizomycotina</taxon>
        <taxon>Eurotiomycetes</taxon>
        <taxon>Eurotiomycetidae</taxon>
        <taxon>Eurotiales</taxon>
        <taxon>Aspergillaceae</taxon>
        <taxon>Penicillium</taxon>
    </lineage>
</organism>
<dbReference type="Pfam" id="PF24320">
    <property type="entry name" value="DUF7492"/>
    <property type="match status" value="1"/>
</dbReference>
<comment type="caution">
    <text evidence="3">The sequence shown here is derived from an EMBL/GenBank/DDBJ whole genome shotgun (WGS) entry which is preliminary data.</text>
</comment>
<dbReference type="RefSeq" id="XP_056520762.1">
    <property type="nucleotide sequence ID" value="XM_056667166.1"/>
</dbReference>
<dbReference type="GeneID" id="81406336"/>
<name>A0A9W9KZQ8_9EURO</name>
<evidence type="ECO:0000256" key="1">
    <source>
        <dbReference type="SAM" id="SignalP"/>
    </source>
</evidence>
<gene>
    <name evidence="3" type="ORF">N7515_006422</name>
</gene>
<proteinExistence type="predicted"/>
<feature type="signal peptide" evidence="1">
    <location>
        <begin position="1"/>
        <end position="18"/>
    </location>
</feature>
<dbReference type="OrthoDB" id="64281at2759"/>
<sequence>MLIILLPVLLALYTPIDAHSWVEQLTVIAPNGTFVGEPGYARGNYERLAGRSIDQQMTNLIPPLGRAVVTQASPTDYLCKESQRTPTQLEGARLKASPGAAIALRYQENGHVTLPANQAGKPANRGTVYVYGTTDPKKDEKLLDVHKVWTADGKGGDGRGVLLAVQNFDDGRCYQINSGKISEDRQAKFPHTAIELMGADLWCQSDIKLPANVPVGKPYTLYWVWDWPTLPGADPTYPKGKAEIYTTCMDVDVVAKSNSKLAIKDGFVNGQDLNKAAIPGVFNTLGKAQSLPPPTTFLTSIAPAAEASATGVERQTLTVTDWVTSTSTIFMERSQPTSMG</sequence>
<protein>
    <recommendedName>
        <fullName evidence="2">DUF7492 domain-containing protein</fullName>
    </recommendedName>
</protein>
<reference evidence="3" key="1">
    <citation type="submission" date="2022-11" db="EMBL/GenBank/DDBJ databases">
        <authorList>
            <person name="Petersen C."/>
        </authorList>
    </citation>
    <scope>NUCLEOTIDE SEQUENCE</scope>
    <source>
        <strain evidence="3">IBT 22155</strain>
    </source>
</reference>
<keyword evidence="4" id="KW-1185">Reference proteome</keyword>
<evidence type="ECO:0000313" key="4">
    <source>
        <dbReference type="Proteomes" id="UP001149079"/>
    </source>
</evidence>
<evidence type="ECO:0000313" key="3">
    <source>
        <dbReference type="EMBL" id="KAJ5130383.1"/>
    </source>
</evidence>
<dbReference type="InterPro" id="IPR055915">
    <property type="entry name" value="DUF7492"/>
</dbReference>
<accession>A0A9W9KZQ8</accession>
<reference evidence="3" key="2">
    <citation type="journal article" date="2023" name="IMA Fungus">
        <title>Comparative genomic study of the Penicillium genus elucidates a diverse pangenome and 15 lateral gene transfer events.</title>
        <authorList>
            <person name="Petersen C."/>
            <person name="Sorensen T."/>
            <person name="Nielsen M.R."/>
            <person name="Sondergaard T.E."/>
            <person name="Sorensen J.L."/>
            <person name="Fitzpatrick D.A."/>
            <person name="Frisvad J.C."/>
            <person name="Nielsen K.L."/>
        </authorList>
    </citation>
    <scope>NUCLEOTIDE SEQUENCE</scope>
    <source>
        <strain evidence="3">IBT 22155</strain>
    </source>
</reference>
<dbReference type="AlphaFoldDB" id="A0A9W9KZQ8"/>
<dbReference type="EMBL" id="JAPQKL010000005">
    <property type="protein sequence ID" value="KAJ5130383.1"/>
    <property type="molecule type" value="Genomic_DNA"/>
</dbReference>
<evidence type="ECO:0000259" key="2">
    <source>
        <dbReference type="Pfam" id="PF24320"/>
    </source>
</evidence>